<protein>
    <submittedName>
        <fullName evidence="2">Diphthine--ammonia ligase</fullName>
        <ecNumber evidence="2">6.3.1.14</ecNumber>
    </submittedName>
</protein>
<dbReference type="EMBL" id="STGJ01000001">
    <property type="protein sequence ID" value="TIC86972.1"/>
    <property type="molecule type" value="Genomic_DNA"/>
</dbReference>
<dbReference type="Gene3D" id="3.40.50.620">
    <property type="entry name" value="HUPs"/>
    <property type="match status" value="1"/>
</dbReference>
<evidence type="ECO:0000259" key="1">
    <source>
        <dbReference type="Pfam" id="PF01902"/>
    </source>
</evidence>
<proteinExistence type="predicted"/>
<evidence type="ECO:0000313" key="2">
    <source>
        <dbReference type="EMBL" id="TIC86972.1"/>
    </source>
</evidence>
<reference evidence="2 3" key="1">
    <citation type="submission" date="2019-04" db="EMBL/GenBank/DDBJ databases">
        <title>Crenobacter sp. nov.</title>
        <authorList>
            <person name="Shi S."/>
        </authorList>
    </citation>
    <scope>NUCLEOTIDE SEQUENCE [LARGE SCALE GENOMIC DNA]</scope>
    <source>
        <strain evidence="2 3">GY 70310</strain>
    </source>
</reference>
<dbReference type="GO" id="GO:0017183">
    <property type="term" value="P:protein histidyl modification to diphthamide"/>
    <property type="evidence" value="ECO:0007669"/>
    <property type="project" value="TreeGrafter"/>
</dbReference>
<gene>
    <name evidence="2" type="ORF">E5K04_00735</name>
</gene>
<dbReference type="PANTHER" id="PTHR12196">
    <property type="entry name" value="DOMAIN OF UNKNOWN FUNCTION 71 DUF71 -CONTAINING PROTEIN"/>
    <property type="match status" value="1"/>
</dbReference>
<dbReference type="NCBIfam" id="TIGR00290">
    <property type="entry name" value="MJ0570_dom"/>
    <property type="match status" value="1"/>
</dbReference>
<dbReference type="Proteomes" id="UP000308891">
    <property type="component" value="Unassembled WGS sequence"/>
</dbReference>
<dbReference type="EC" id="6.3.1.14" evidence="2"/>
<dbReference type="CDD" id="cd01994">
    <property type="entry name" value="AANH_PF0828-like"/>
    <property type="match status" value="1"/>
</dbReference>
<dbReference type="SUPFAM" id="SSF52402">
    <property type="entry name" value="Adenine nucleotide alpha hydrolases-like"/>
    <property type="match status" value="1"/>
</dbReference>
<organism evidence="2 3">
    <name type="scientific">Crenobacter intestini</name>
    <dbReference type="NCBI Taxonomy" id="2563443"/>
    <lineage>
        <taxon>Bacteria</taxon>
        <taxon>Pseudomonadati</taxon>
        <taxon>Pseudomonadota</taxon>
        <taxon>Betaproteobacteria</taxon>
        <taxon>Neisseriales</taxon>
        <taxon>Neisseriaceae</taxon>
        <taxon>Crenobacter</taxon>
    </lineage>
</organism>
<dbReference type="InterPro" id="IPR014729">
    <property type="entry name" value="Rossmann-like_a/b/a_fold"/>
</dbReference>
<keyword evidence="2" id="KW-0436">Ligase</keyword>
<dbReference type="GO" id="GO:0017178">
    <property type="term" value="F:diphthine-ammonia ligase activity"/>
    <property type="evidence" value="ECO:0007669"/>
    <property type="project" value="UniProtKB-EC"/>
</dbReference>
<evidence type="ECO:0000313" key="3">
    <source>
        <dbReference type="Proteomes" id="UP000308891"/>
    </source>
</evidence>
<dbReference type="Gene3D" id="3.90.1490.10">
    <property type="entry name" value="putative n-type atp pyrophosphatase, domain 2"/>
    <property type="match status" value="1"/>
</dbReference>
<dbReference type="InterPro" id="IPR030662">
    <property type="entry name" value="DPH6/MJ0570"/>
</dbReference>
<accession>A0A4T0V5N3</accession>
<dbReference type="RefSeq" id="WP_136550983.1">
    <property type="nucleotide sequence ID" value="NZ_STGJ01000001.1"/>
</dbReference>
<dbReference type="InterPro" id="IPR002761">
    <property type="entry name" value="Diphthami_syn_dom"/>
</dbReference>
<dbReference type="AlphaFoldDB" id="A0A4T0V5N3"/>
<dbReference type="OrthoDB" id="3572539at2"/>
<comment type="caution">
    <text evidence="2">The sequence shown here is derived from an EMBL/GenBank/DDBJ whole genome shotgun (WGS) entry which is preliminary data.</text>
</comment>
<sequence>MIAKDTPFVASYSGGKDSTLALWRAVRAGARPLALLTMLDETGERSRSHGVSPAVLDAQAALLGLPRISGHASWGDYERVFVEKLGHAREMGAAAAVFGDIDLVAHRQWEEQVCLAAGLAPELPLWGEDRLALVREFVDAGFTARIVVIRRDLMADDYLGQVLDHALIARMLAEGIDPCGEAGEFHTLVTGGPLFGAPLALDVRGVRADGNYLSLDFGLAASI</sequence>
<name>A0A4T0V5N3_9NEIS</name>
<dbReference type="Pfam" id="PF01902">
    <property type="entry name" value="Diphthami_syn_2"/>
    <property type="match status" value="1"/>
</dbReference>
<keyword evidence="3" id="KW-1185">Reference proteome</keyword>
<feature type="domain" description="Diphthamide synthase" evidence="1">
    <location>
        <begin position="10"/>
        <end position="201"/>
    </location>
</feature>
<dbReference type="PANTHER" id="PTHR12196:SF2">
    <property type="entry name" value="DIPHTHINE--AMMONIA LIGASE"/>
    <property type="match status" value="1"/>
</dbReference>